<evidence type="ECO:0000313" key="2">
    <source>
        <dbReference type="EMBL" id="MFB9834287.1"/>
    </source>
</evidence>
<dbReference type="InterPro" id="IPR004360">
    <property type="entry name" value="Glyas_Fos-R_dOase_dom"/>
</dbReference>
<keyword evidence="3" id="KW-1185">Reference proteome</keyword>
<dbReference type="SUPFAM" id="SSF54593">
    <property type="entry name" value="Glyoxalase/Bleomycin resistance protein/Dihydroxybiphenyl dioxygenase"/>
    <property type="match status" value="1"/>
</dbReference>
<dbReference type="Gene3D" id="3.10.180.10">
    <property type="entry name" value="2,3-Dihydroxybiphenyl 1,2-Dioxygenase, domain 1"/>
    <property type="match status" value="1"/>
</dbReference>
<reference evidence="2 3" key="1">
    <citation type="submission" date="2024-09" db="EMBL/GenBank/DDBJ databases">
        <authorList>
            <person name="Sun Q."/>
            <person name="Mori K."/>
        </authorList>
    </citation>
    <scope>NUCLEOTIDE SEQUENCE [LARGE SCALE GENOMIC DNA]</scope>
    <source>
        <strain evidence="2 3">TBRC 0563</strain>
    </source>
</reference>
<dbReference type="InterPro" id="IPR037523">
    <property type="entry name" value="VOC_core"/>
</dbReference>
<evidence type="ECO:0000259" key="1">
    <source>
        <dbReference type="PROSITE" id="PS51819"/>
    </source>
</evidence>
<gene>
    <name evidence="2" type="ORF">ACFFNX_19065</name>
</gene>
<organism evidence="2 3">
    <name type="scientific">Actinoallomurus acaciae</name>
    <dbReference type="NCBI Taxonomy" id="502577"/>
    <lineage>
        <taxon>Bacteria</taxon>
        <taxon>Bacillati</taxon>
        <taxon>Actinomycetota</taxon>
        <taxon>Actinomycetes</taxon>
        <taxon>Streptosporangiales</taxon>
        <taxon>Thermomonosporaceae</taxon>
        <taxon>Actinoallomurus</taxon>
    </lineage>
</organism>
<dbReference type="PROSITE" id="PS51819">
    <property type="entry name" value="VOC"/>
    <property type="match status" value="1"/>
</dbReference>
<sequence>MAVTGPDFVALQVRDLEASARFYTERLGLARAAVSPPGAVVFATEPVPFAVREPMVDLDATDRLGWGVALWLKADDVDKLHDDLASHGVTIVTAPSDGPFGRTFAFADPDGYVVTLHG</sequence>
<evidence type="ECO:0000313" key="3">
    <source>
        <dbReference type="Proteomes" id="UP001589627"/>
    </source>
</evidence>
<protein>
    <submittedName>
        <fullName evidence="2">VOC family protein</fullName>
    </submittedName>
</protein>
<dbReference type="EMBL" id="JBHLZP010000131">
    <property type="protein sequence ID" value="MFB9834287.1"/>
    <property type="molecule type" value="Genomic_DNA"/>
</dbReference>
<dbReference type="RefSeq" id="WP_378203595.1">
    <property type="nucleotide sequence ID" value="NZ_JBHLZP010000131.1"/>
</dbReference>
<dbReference type="PANTHER" id="PTHR36503">
    <property type="entry name" value="BLR2520 PROTEIN"/>
    <property type="match status" value="1"/>
</dbReference>
<proteinExistence type="predicted"/>
<dbReference type="PANTHER" id="PTHR36503:SF1">
    <property type="entry name" value="BLR2520 PROTEIN"/>
    <property type="match status" value="1"/>
</dbReference>
<name>A0ABV5YJS4_9ACTN</name>
<dbReference type="Proteomes" id="UP001589627">
    <property type="component" value="Unassembled WGS sequence"/>
</dbReference>
<accession>A0ABV5YJS4</accession>
<dbReference type="InterPro" id="IPR029068">
    <property type="entry name" value="Glyas_Bleomycin-R_OHBP_Dase"/>
</dbReference>
<feature type="domain" description="VOC" evidence="1">
    <location>
        <begin position="5"/>
        <end position="118"/>
    </location>
</feature>
<comment type="caution">
    <text evidence="2">The sequence shown here is derived from an EMBL/GenBank/DDBJ whole genome shotgun (WGS) entry which is preliminary data.</text>
</comment>
<dbReference type="Pfam" id="PF00903">
    <property type="entry name" value="Glyoxalase"/>
    <property type="match status" value="1"/>
</dbReference>